<accession>A0A3B1IM99</accession>
<evidence type="ECO:0000256" key="2">
    <source>
        <dbReference type="ARBA" id="ARBA00023043"/>
    </source>
</evidence>
<reference evidence="4" key="4">
    <citation type="submission" date="2025-09" db="UniProtKB">
        <authorList>
            <consortium name="Ensembl"/>
        </authorList>
    </citation>
    <scope>IDENTIFICATION</scope>
</reference>
<feature type="repeat" description="ANK" evidence="3">
    <location>
        <begin position="79"/>
        <end position="104"/>
    </location>
</feature>
<evidence type="ECO:0000256" key="3">
    <source>
        <dbReference type="PROSITE-ProRule" id="PRU00023"/>
    </source>
</evidence>
<dbReference type="PROSITE" id="PS50088">
    <property type="entry name" value="ANK_REPEAT"/>
    <property type="match status" value="1"/>
</dbReference>
<dbReference type="InterPro" id="IPR036770">
    <property type="entry name" value="Ankyrin_rpt-contain_sf"/>
</dbReference>
<dbReference type="PROSITE" id="PS50297">
    <property type="entry name" value="ANK_REP_REGION"/>
    <property type="match status" value="1"/>
</dbReference>
<reference evidence="4" key="3">
    <citation type="submission" date="2025-08" db="UniProtKB">
        <authorList>
            <consortium name="Ensembl"/>
        </authorList>
    </citation>
    <scope>IDENTIFICATION</scope>
</reference>
<dbReference type="SMART" id="SM00248">
    <property type="entry name" value="ANK"/>
    <property type="match status" value="3"/>
</dbReference>
<dbReference type="KEGG" id="amex:111196031"/>
<dbReference type="GeneID" id="111196031"/>
<reference evidence="5" key="2">
    <citation type="journal article" date="2014" name="Nat. Commun.">
        <title>The cavefish genome reveals candidate genes for eye loss.</title>
        <authorList>
            <person name="McGaugh S.E."/>
            <person name="Gross J.B."/>
            <person name="Aken B."/>
            <person name="Blin M."/>
            <person name="Borowsky R."/>
            <person name="Chalopin D."/>
            <person name="Hinaux H."/>
            <person name="Jeffery W.R."/>
            <person name="Keene A."/>
            <person name="Ma L."/>
            <person name="Minx P."/>
            <person name="Murphy D."/>
            <person name="O'Quin K.E."/>
            <person name="Retaux S."/>
            <person name="Rohner N."/>
            <person name="Searle S.M."/>
            <person name="Stahl B.A."/>
            <person name="Tabin C."/>
            <person name="Volff J.N."/>
            <person name="Yoshizawa M."/>
            <person name="Warren W.C."/>
        </authorList>
    </citation>
    <scope>NUCLEOTIDE SEQUENCE [LARGE SCALE GENOMIC DNA]</scope>
    <source>
        <strain evidence="5">female</strain>
    </source>
</reference>
<dbReference type="RefSeq" id="XP_022540722.1">
    <property type="nucleotide sequence ID" value="XM_022685001.2"/>
</dbReference>
<dbReference type="Proteomes" id="UP000018467">
    <property type="component" value="Unassembled WGS sequence"/>
</dbReference>
<dbReference type="Ensembl" id="ENSAMXT00000032244.1">
    <property type="protein sequence ID" value="ENSAMXP00000030841.1"/>
    <property type="gene ID" value="ENSAMXG00000034110.1"/>
</dbReference>
<organism evidence="4 5">
    <name type="scientific">Astyanax mexicanus</name>
    <name type="common">Blind cave fish</name>
    <name type="synonym">Astyanax fasciatus mexicanus</name>
    <dbReference type="NCBI Taxonomy" id="7994"/>
    <lineage>
        <taxon>Eukaryota</taxon>
        <taxon>Metazoa</taxon>
        <taxon>Chordata</taxon>
        <taxon>Craniata</taxon>
        <taxon>Vertebrata</taxon>
        <taxon>Euteleostomi</taxon>
        <taxon>Actinopterygii</taxon>
        <taxon>Neopterygii</taxon>
        <taxon>Teleostei</taxon>
        <taxon>Ostariophysi</taxon>
        <taxon>Characiformes</taxon>
        <taxon>Characoidei</taxon>
        <taxon>Acestrorhamphidae</taxon>
        <taxon>Acestrorhamphinae</taxon>
        <taxon>Astyanax</taxon>
    </lineage>
</organism>
<dbReference type="Pfam" id="PF12796">
    <property type="entry name" value="Ank_2"/>
    <property type="match status" value="1"/>
</dbReference>
<protein>
    <submittedName>
        <fullName evidence="4">60 kDa lysophospholipase-like</fullName>
    </submittedName>
</protein>
<sequence>MEVLPNEDLPLEPIRSENVVIRGKEFLSFLGQTLVPPCEQDWFVESIVPSLACMAVENGDLLSLQQFLPLLHWTTGDYDDTTALHKACELGKLDIVKFLVDKEAFSQLNCFEKNTLLLLAIRNRHLDVVEFLHMKGATVEMHSVMVATEIIQAVKKKDYGLLRAWYLAGVDMDSKDYNGHTAMDHARRLKDEAIVHKLQGYGANLLGAVKADSAEQDSSSEAIFYPVSTHHFPTKQAELQQKENYV</sequence>
<evidence type="ECO:0000313" key="4">
    <source>
        <dbReference type="Ensembl" id="ENSAMXP00000030841.1"/>
    </source>
</evidence>
<dbReference type="STRING" id="7994.ENSAMXP00000030841"/>
<dbReference type="InterPro" id="IPR002110">
    <property type="entry name" value="Ankyrin_rpt"/>
</dbReference>
<keyword evidence="5" id="KW-1185">Reference proteome</keyword>
<keyword evidence="1" id="KW-0677">Repeat</keyword>
<name>A0A3B1IM99_ASTMX</name>
<dbReference type="Gene3D" id="1.25.40.20">
    <property type="entry name" value="Ankyrin repeat-containing domain"/>
    <property type="match status" value="1"/>
</dbReference>
<dbReference type="PANTHER" id="PTHR24171">
    <property type="entry name" value="ANKYRIN REPEAT DOMAIN-CONTAINING PROTEIN 39-RELATED"/>
    <property type="match status" value="1"/>
</dbReference>
<proteinExistence type="predicted"/>
<evidence type="ECO:0000256" key="1">
    <source>
        <dbReference type="ARBA" id="ARBA00022737"/>
    </source>
</evidence>
<dbReference type="RefSeq" id="XP_022540723.1">
    <property type="nucleotide sequence ID" value="XM_022685002.2"/>
</dbReference>
<dbReference type="SUPFAM" id="SSF48403">
    <property type="entry name" value="Ankyrin repeat"/>
    <property type="match status" value="1"/>
</dbReference>
<reference evidence="5" key="1">
    <citation type="submission" date="2013-03" db="EMBL/GenBank/DDBJ databases">
        <authorList>
            <person name="Jeffery W."/>
            <person name="Warren W."/>
            <person name="Wilson R.K."/>
        </authorList>
    </citation>
    <scope>NUCLEOTIDE SEQUENCE</scope>
    <source>
        <strain evidence="5">female</strain>
    </source>
</reference>
<dbReference type="AlphaFoldDB" id="A0A3B1IM99"/>
<keyword evidence="2 3" id="KW-0040">ANK repeat</keyword>
<evidence type="ECO:0000313" key="5">
    <source>
        <dbReference type="Proteomes" id="UP000018467"/>
    </source>
</evidence>
<dbReference type="InParanoid" id="A0A3B1IM99"/>
<dbReference type="Bgee" id="ENSAMXG00000034110">
    <property type="expression patterns" value="Expressed in testis and 2 other cell types or tissues"/>
</dbReference>